<gene>
    <name evidence="2" type="ORF">Ssi02_26710</name>
</gene>
<evidence type="ECO:0000256" key="1">
    <source>
        <dbReference type="SAM" id="Phobius"/>
    </source>
</evidence>
<protein>
    <submittedName>
        <fullName evidence="2">Uncharacterized protein</fullName>
    </submittedName>
</protein>
<feature type="transmembrane region" description="Helical" evidence="1">
    <location>
        <begin position="12"/>
        <end position="35"/>
    </location>
</feature>
<keyword evidence="1" id="KW-1133">Transmembrane helix</keyword>
<keyword evidence="1" id="KW-0472">Membrane</keyword>
<accession>A0A919REJ7</accession>
<proteinExistence type="predicted"/>
<dbReference type="RefSeq" id="WP_204025269.1">
    <property type="nucleotide sequence ID" value="NZ_BOOW01000016.1"/>
</dbReference>
<evidence type="ECO:0000313" key="2">
    <source>
        <dbReference type="EMBL" id="GII92440.1"/>
    </source>
</evidence>
<dbReference type="EMBL" id="BOOW01000016">
    <property type="protein sequence ID" value="GII92440.1"/>
    <property type="molecule type" value="Genomic_DNA"/>
</dbReference>
<sequence>MRENRLSWATTLLLFAALMFLVSAGVLFVNIAASFGGADVIFGLDAAGISALISAGAAAISSIVAW</sequence>
<organism evidence="2 3">
    <name type="scientific">Sinosporangium siamense</name>
    <dbReference type="NCBI Taxonomy" id="1367973"/>
    <lineage>
        <taxon>Bacteria</taxon>
        <taxon>Bacillati</taxon>
        <taxon>Actinomycetota</taxon>
        <taxon>Actinomycetes</taxon>
        <taxon>Streptosporangiales</taxon>
        <taxon>Streptosporangiaceae</taxon>
        <taxon>Sinosporangium</taxon>
    </lineage>
</organism>
<evidence type="ECO:0000313" key="3">
    <source>
        <dbReference type="Proteomes" id="UP000606172"/>
    </source>
</evidence>
<feature type="transmembrane region" description="Helical" evidence="1">
    <location>
        <begin position="41"/>
        <end position="65"/>
    </location>
</feature>
<keyword evidence="3" id="KW-1185">Reference proteome</keyword>
<dbReference type="AlphaFoldDB" id="A0A919REJ7"/>
<comment type="caution">
    <text evidence="2">The sequence shown here is derived from an EMBL/GenBank/DDBJ whole genome shotgun (WGS) entry which is preliminary data.</text>
</comment>
<name>A0A919REJ7_9ACTN</name>
<reference evidence="2" key="1">
    <citation type="submission" date="2021-01" db="EMBL/GenBank/DDBJ databases">
        <title>Whole genome shotgun sequence of Sinosporangium siamense NBRC 109515.</title>
        <authorList>
            <person name="Komaki H."/>
            <person name="Tamura T."/>
        </authorList>
    </citation>
    <scope>NUCLEOTIDE SEQUENCE</scope>
    <source>
        <strain evidence="2">NBRC 109515</strain>
    </source>
</reference>
<dbReference type="Proteomes" id="UP000606172">
    <property type="component" value="Unassembled WGS sequence"/>
</dbReference>
<keyword evidence="1" id="KW-0812">Transmembrane</keyword>